<reference evidence="2 3" key="1">
    <citation type="submission" date="2014-03" db="EMBL/GenBank/DDBJ databases">
        <title>Draft genome of the hookworm Oesophagostomum dentatum.</title>
        <authorList>
            <person name="Mitreva M."/>
        </authorList>
    </citation>
    <scope>NUCLEOTIDE SEQUENCE [LARGE SCALE GENOMIC DNA]</scope>
    <source>
        <strain evidence="2 3">OD-Hann</strain>
    </source>
</reference>
<dbReference type="Proteomes" id="UP000053660">
    <property type="component" value="Unassembled WGS sequence"/>
</dbReference>
<organism evidence="2 3">
    <name type="scientific">Oesophagostomum dentatum</name>
    <name type="common">Nodular worm</name>
    <dbReference type="NCBI Taxonomy" id="61180"/>
    <lineage>
        <taxon>Eukaryota</taxon>
        <taxon>Metazoa</taxon>
        <taxon>Ecdysozoa</taxon>
        <taxon>Nematoda</taxon>
        <taxon>Chromadorea</taxon>
        <taxon>Rhabditida</taxon>
        <taxon>Rhabditina</taxon>
        <taxon>Rhabditomorpha</taxon>
        <taxon>Strongyloidea</taxon>
        <taxon>Strongylidae</taxon>
        <taxon>Oesophagostomum</taxon>
    </lineage>
</organism>
<dbReference type="AlphaFoldDB" id="A0A0B1T9A8"/>
<sequence>MDLARQQVRSGIERLAEDSSNDNVTTVKLMAQNYLKNLPSECAFLKDVEEFNKMMEAEATTGKSEAAASSTAASVTEVTEAESASTEKSTESAEPKEGTTSAEQTEQTSSEHEHHDMSTASTSHEVSGDDLLSLFSIKAFVMMPVEGGLSLKFALMWGLCAATTPAGETEGIDGFIKAASEEIASGSATSTLFPVKELEEATLEILRTIPVPVEATTETKHIETNFGEDKTEFGMDVNSVDGTTTAPTEPVIVVDDASETVGENDIQAGAKEEVKSSSSAVLVFSSLLAAGAALLLV</sequence>
<dbReference type="OrthoDB" id="5826293at2759"/>
<name>A0A0B1T9A8_OESDE</name>
<feature type="compositionally biased region" description="Low complexity" evidence="1">
    <location>
        <begin position="58"/>
        <end position="87"/>
    </location>
</feature>
<protein>
    <submittedName>
        <fullName evidence="2">Uncharacterized protein</fullName>
    </submittedName>
</protein>
<dbReference type="EMBL" id="KN551376">
    <property type="protein sequence ID" value="KHJ92402.1"/>
    <property type="molecule type" value="Genomic_DNA"/>
</dbReference>
<feature type="compositionally biased region" description="Basic and acidic residues" evidence="1">
    <location>
        <begin position="88"/>
        <end position="97"/>
    </location>
</feature>
<evidence type="ECO:0000313" key="2">
    <source>
        <dbReference type="EMBL" id="KHJ92402.1"/>
    </source>
</evidence>
<feature type="region of interest" description="Disordered" evidence="1">
    <location>
        <begin position="58"/>
        <end position="125"/>
    </location>
</feature>
<proteinExistence type="predicted"/>
<evidence type="ECO:0000256" key="1">
    <source>
        <dbReference type="SAM" id="MobiDB-lite"/>
    </source>
</evidence>
<evidence type="ECO:0000313" key="3">
    <source>
        <dbReference type="Proteomes" id="UP000053660"/>
    </source>
</evidence>
<gene>
    <name evidence="2" type="ORF">OESDEN_07709</name>
</gene>
<feature type="compositionally biased region" description="Low complexity" evidence="1">
    <location>
        <begin position="99"/>
        <end position="108"/>
    </location>
</feature>
<accession>A0A0B1T9A8</accession>
<keyword evidence="3" id="KW-1185">Reference proteome</keyword>